<dbReference type="EMBL" id="JARIHO010000006">
    <property type="protein sequence ID" value="KAJ7359545.1"/>
    <property type="molecule type" value="Genomic_DNA"/>
</dbReference>
<name>A0AAD7AIA8_9AGAR</name>
<dbReference type="AlphaFoldDB" id="A0AAD7AIA8"/>
<evidence type="ECO:0000313" key="1">
    <source>
        <dbReference type="EMBL" id="KAJ7359545.1"/>
    </source>
</evidence>
<accession>A0AAD7AIA8</accession>
<organism evidence="1 2">
    <name type="scientific">Mycena albidolilacea</name>
    <dbReference type="NCBI Taxonomy" id="1033008"/>
    <lineage>
        <taxon>Eukaryota</taxon>
        <taxon>Fungi</taxon>
        <taxon>Dikarya</taxon>
        <taxon>Basidiomycota</taxon>
        <taxon>Agaricomycotina</taxon>
        <taxon>Agaricomycetes</taxon>
        <taxon>Agaricomycetidae</taxon>
        <taxon>Agaricales</taxon>
        <taxon>Marasmiineae</taxon>
        <taxon>Mycenaceae</taxon>
        <taxon>Mycena</taxon>
    </lineage>
</organism>
<keyword evidence="2" id="KW-1185">Reference proteome</keyword>
<proteinExistence type="predicted"/>
<dbReference type="PANTHER" id="PTHR33488">
    <property type="entry name" value="ZGC:162509"/>
    <property type="match status" value="1"/>
</dbReference>
<reference evidence="1" key="1">
    <citation type="submission" date="2023-03" db="EMBL/GenBank/DDBJ databases">
        <title>Massive genome expansion in bonnet fungi (Mycena s.s.) driven by repeated elements and novel gene families across ecological guilds.</title>
        <authorList>
            <consortium name="Lawrence Berkeley National Laboratory"/>
            <person name="Harder C.B."/>
            <person name="Miyauchi S."/>
            <person name="Viragh M."/>
            <person name="Kuo A."/>
            <person name="Thoen E."/>
            <person name="Andreopoulos B."/>
            <person name="Lu D."/>
            <person name="Skrede I."/>
            <person name="Drula E."/>
            <person name="Henrissat B."/>
            <person name="Morin E."/>
            <person name="Kohler A."/>
            <person name="Barry K."/>
            <person name="LaButti K."/>
            <person name="Morin E."/>
            <person name="Salamov A."/>
            <person name="Lipzen A."/>
            <person name="Mereny Z."/>
            <person name="Hegedus B."/>
            <person name="Baldrian P."/>
            <person name="Stursova M."/>
            <person name="Weitz H."/>
            <person name="Taylor A."/>
            <person name="Grigoriev I.V."/>
            <person name="Nagy L.G."/>
            <person name="Martin F."/>
            <person name="Kauserud H."/>
        </authorList>
    </citation>
    <scope>NUCLEOTIDE SEQUENCE</scope>
    <source>
        <strain evidence="1">CBHHK002</strain>
    </source>
</reference>
<dbReference type="Proteomes" id="UP001218218">
    <property type="component" value="Unassembled WGS sequence"/>
</dbReference>
<dbReference type="PANTHER" id="PTHR33488:SF2">
    <property type="entry name" value="EARLY ENDOSOME ANTIGEN 1-LIKE"/>
    <property type="match status" value="1"/>
</dbReference>
<sequence>MTQWCSSNWGDLLQPAPLSIALLGSILIIASSTDDFSLDSKAPPGCPPFEWKYALRPDSFKTCLQQMVNDGFEAFGTADTSMESIKNNTSQMPGVITTLIDLVLHGTIQDIDDHFLNQVNALLGQSQRCLVQAQKSTDAFHHISGLAQEMVLACTYTAGNTEKALAQNKIQLEVLALQEASDEDMVKQSKANAELMKNSYTKAEVDFHQALDDVPSGWDLVGMQVVESLTGLVVSAGNAAISMATIRSQAATAGLNAFSSLTGTKDPKAPATPALAPVAPTTSPNGVSSQPNAAALNDPGTLAAQHVLDQATNIKMLLTGGAGGKPDWDKIRGAKSGAAYVQARLTSLKDELPTDDVPGPVSEKLLPLIDDALKIIQAILDTENSVAAAEDTSLDAQGPPTDQLIQSLQSLVHTKNLLVGQPPNVANGPAVPQTPAAQASTGAAKLAVENAKMKVDQTRSQLEASRASFEKASDRLVAQQKEMTETIGKLTTLKLTSTNLEHMLPVLTKAVGAFTNLRAQFSQLVQFFEHICNLLQDIMVPSIKSWTDTLKKAAQSAHSNSGVPAPRLAGISVSLFTRDLIYRGCQTPLKVVTLANKISTTYGEISQLYIMPAQGRVGSMMKFADDNTTASKDALIAQLTKDQAALSKETQDASAGISQKVQEEQQTYQAAIDTRLQTLDAAFAHLPALKEPVPPHIQEVSDAHVADTDKTKELQASVDPTVEEYVDDEA</sequence>
<evidence type="ECO:0000313" key="2">
    <source>
        <dbReference type="Proteomes" id="UP001218218"/>
    </source>
</evidence>
<comment type="caution">
    <text evidence="1">The sequence shown here is derived from an EMBL/GenBank/DDBJ whole genome shotgun (WGS) entry which is preliminary data.</text>
</comment>
<protein>
    <submittedName>
        <fullName evidence="1">Uncharacterized protein</fullName>
    </submittedName>
</protein>
<gene>
    <name evidence="1" type="ORF">DFH08DRAFT_412424</name>
</gene>